<protein>
    <submittedName>
        <fullName evidence="3">Uncharacterized protein</fullName>
    </submittedName>
</protein>
<evidence type="ECO:0000256" key="1">
    <source>
        <dbReference type="SAM" id="Coils"/>
    </source>
</evidence>
<proteinExistence type="predicted"/>
<reference evidence="3 4" key="1">
    <citation type="submission" date="2020-06" db="EMBL/GenBank/DDBJ databases">
        <title>Transcriptomic and genomic resources for Thalictrum thalictroides and T. hernandezii: Facilitating candidate gene discovery in an emerging model plant lineage.</title>
        <authorList>
            <person name="Arias T."/>
            <person name="Riano-Pachon D.M."/>
            <person name="Di Stilio V.S."/>
        </authorList>
    </citation>
    <scope>NUCLEOTIDE SEQUENCE [LARGE SCALE GENOMIC DNA]</scope>
    <source>
        <strain evidence="4">cv. WT478/WT964</strain>
        <tissue evidence="3">Leaves</tissue>
    </source>
</reference>
<name>A0A7J6UR99_THATH</name>
<dbReference type="EMBL" id="JABWDY010044484">
    <property type="protein sequence ID" value="KAF5175103.1"/>
    <property type="molecule type" value="Genomic_DNA"/>
</dbReference>
<dbReference type="OrthoDB" id="2021107at2759"/>
<evidence type="ECO:0000256" key="2">
    <source>
        <dbReference type="SAM" id="MobiDB-lite"/>
    </source>
</evidence>
<evidence type="ECO:0000313" key="3">
    <source>
        <dbReference type="EMBL" id="KAF5175103.1"/>
    </source>
</evidence>
<feature type="compositionally biased region" description="Basic and acidic residues" evidence="2">
    <location>
        <begin position="69"/>
        <end position="92"/>
    </location>
</feature>
<dbReference type="Proteomes" id="UP000554482">
    <property type="component" value="Unassembled WGS sequence"/>
</dbReference>
<gene>
    <name evidence="3" type="ORF">FRX31_035311</name>
</gene>
<feature type="region of interest" description="Disordered" evidence="2">
    <location>
        <begin position="60"/>
        <end position="151"/>
    </location>
</feature>
<comment type="caution">
    <text evidence="3">The sequence shown here is derived from an EMBL/GenBank/DDBJ whole genome shotgun (WGS) entry which is preliminary data.</text>
</comment>
<keyword evidence="1" id="KW-0175">Coiled coil</keyword>
<accession>A0A7J6UR99</accession>
<dbReference type="PANTHER" id="PTHR36339">
    <property type="entry name" value="F23A5.5"/>
    <property type="match status" value="1"/>
</dbReference>
<feature type="coiled-coil region" evidence="1">
    <location>
        <begin position="1"/>
        <end position="32"/>
    </location>
</feature>
<feature type="compositionally biased region" description="Polar residues" evidence="2">
    <location>
        <begin position="106"/>
        <end position="118"/>
    </location>
</feature>
<dbReference type="AlphaFoldDB" id="A0A7J6UR99"/>
<organism evidence="3 4">
    <name type="scientific">Thalictrum thalictroides</name>
    <name type="common">Rue-anemone</name>
    <name type="synonym">Anemone thalictroides</name>
    <dbReference type="NCBI Taxonomy" id="46969"/>
    <lineage>
        <taxon>Eukaryota</taxon>
        <taxon>Viridiplantae</taxon>
        <taxon>Streptophyta</taxon>
        <taxon>Embryophyta</taxon>
        <taxon>Tracheophyta</taxon>
        <taxon>Spermatophyta</taxon>
        <taxon>Magnoliopsida</taxon>
        <taxon>Ranunculales</taxon>
        <taxon>Ranunculaceae</taxon>
        <taxon>Thalictroideae</taxon>
        <taxon>Thalictrum</taxon>
    </lineage>
</organism>
<sequence>MMEAEEEVKKKKAEEEEKAKVMKALALEEEKRKNDPELLQVKARLDALEDTLKGIAVELKNPSSPNLNKDLEIAEKEKLETVRPKSESRTDDSNTAVDDNHLPPATSGSSKPSPSQKTEGGPGTSVKDQIDDSQKRGPTMESGGESQDFKK</sequence>
<keyword evidence="4" id="KW-1185">Reference proteome</keyword>
<dbReference type="PANTHER" id="PTHR36339:SF2">
    <property type="entry name" value="F23A5.5"/>
    <property type="match status" value="1"/>
</dbReference>
<evidence type="ECO:0000313" key="4">
    <source>
        <dbReference type="Proteomes" id="UP000554482"/>
    </source>
</evidence>